<dbReference type="AlphaFoldDB" id="A0A1Q9C0X0"/>
<dbReference type="Proteomes" id="UP000186817">
    <property type="component" value="Unassembled WGS sequence"/>
</dbReference>
<accession>A0A1Q9C0X0</accession>
<feature type="region of interest" description="Disordered" evidence="1">
    <location>
        <begin position="125"/>
        <end position="169"/>
    </location>
</feature>
<evidence type="ECO:0000313" key="3">
    <source>
        <dbReference type="Proteomes" id="UP000186817"/>
    </source>
</evidence>
<organism evidence="2 3">
    <name type="scientific">Symbiodinium microadriaticum</name>
    <name type="common">Dinoflagellate</name>
    <name type="synonym">Zooxanthella microadriatica</name>
    <dbReference type="NCBI Taxonomy" id="2951"/>
    <lineage>
        <taxon>Eukaryota</taxon>
        <taxon>Sar</taxon>
        <taxon>Alveolata</taxon>
        <taxon>Dinophyceae</taxon>
        <taxon>Suessiales</taxon>
        <taxon>Symbiodiniaceae</taxon>
        <taxon>Symbiodinium</taxon>
    </lineage>
</organism>
<feature type="compositionally biased region" description="Basic residues" evidence="1">
    <location>
        <begin position="125"/>
        <end position="134"/>
    </location>
</feature>
<evidence type="ECO:0000256" key="1">
    <source>
        <dbReference type="SAM" id="MobiDB-lite"/>
    </source>
</evidence>
<comment type="caution">
    <text evidence="2">The sequence shown here is derived from an EMBL/GenBank/DDBJ whole genome shotgun (WGS) entry which is preliminary data.</text>
</comment>
<name>A0A1Q9C0X0_SYMMI</name>
<dbReference type="EMBL" id="LSRX01001992">
    <property type="protein sequence ID" value="OLP76550.1"/>
    <property type="molecule type" value="Genomic_DNA"/>
</dbReference>
<evidence type="ECO:0000313" key="2">
    <source>
        <dbReference type="EMBL" id="OLP76550.1"/>
    </source>
</evidence>
<reference evidence="2 3" key="1">
    <citation type="submission" date="2016-02" db="EMBL/GenBank/DDBJ databases">
        <title>Genome analysis of coral dinoflagellate symbionts highlights evolutionary adaptations to a symbiotic lifestyle.</title>
        <authorList>
            <person name="Aranda M."/>
            <person name="Li Y."/>
            <person name="Liew Y.J."/>
            <person name="Baumgarten S."/>
            <person name="Simakov O."/>
            <person name="Wilson M."/>
            <person name="Piel J."/>
            <person name="Ashoor H."/>
            <person name="Bougouffa S."/>
            <person name="Bajic V.B."/>
            <person name="Ryu T."/>
            <person name="Ravasi T."/>
            <person name="Bayer T."/>
            <person name="Micklem G."/>
            <person name="Kim H."/>
            <person name="Bhak J."/>
            <person name="Lajeunesse T.C."/>
            <person name="Voolstra C.R."/>
        </authorList>
    </citation>
    <scope>NUCLEOTIDE SEQUENCE [LARGE SCALE GENOMIC DNA]</scope>
    <source>
        <strain evidence="2 3">CCMP2467</strain>
    </source>
</reference>
<sequence length="169" mass="18583">MVPPQVLDVSERPQGHSIGEAMRPLPIKEGDKKGSLRGPAPSHPKPKDDEATASDAVELEVRLPAFATWVLVCSILRASIPSHRPDEGGVNGELWQTSPMRRASWNIVDRHVYVAMARARLSGRSMRKLRRSRTPKCEPGVATSSAWDDSREGSGRMLPSLSAFQLPKQ</sequence>
<proteinExistence type="predicted"/>
<keyword evidence="3" id="KW-1185">Reference proteome</keyword>
<protein>
    <submittedName>
        <fullName evidence="2">Uncharacterized protein</fullName>
    </submittedName>
</protein>
<gene>
    <name evidence="2" type="ORF">AK812_SmicGene43501</name>
</gene>
<feature type="region of interest" description="Disordered" evidence="1">
    <location>
        <begin position="1"/>
        <end position="53"/>
    </location>
</feature>